<dbReference type="RefSeq" id="WP_135527078.1">
    <property type="nucleotide sequence ID" value="NZ_SRLH01000007.1"/>
</dbReference>
<comment type="caution">
    <text evidence="8">The sequence shown here is derived from an EMBL/GenBank/DDBJ whole genome shotgun (WGS) entry which is preliminary data.</text>
</comment>
<dbReference type="GO" id="GO:0016831">
    <property type="term" value="F:carboxy-lyase activity"/>
    <property type="evidence" value="ECO:0007669"/>
    <property type="project" value="UniProtKB-KW"/>
</dbReference>
<evidence type="ECO:0000313" key="8">
    <source>
        <dbReference type="EMBL" id="TGD57024.1"/>
    </source>
</evidence>
<dbReference type="PRINTS" id="PR00800">
    <property type="entry name" value="YHDCRBOXLASE"/>
</dbReference>
<dbReference type="EMBL" id="SRLH01000007">
    <property type="protein sequence ID" value="TGD57024.1"/>
    <property type="molecule type" value="Genomic_DNA"/>
</dbReference>
<name>A0A4Z0L7Q3_9FLAO</name>
<dbReference type="InterPro" id="IPR015424">
    <property type="entry name" value="PyrdxlP-dep_Trfase"/>
</dbReference>
<dbReference type="AlphaFoldDB" id="A0A4Z0L7Q3"/>
<evidence type="ECO:0000256" key="7">
    <source>
        <dbReference type="RuleBase" id="RU000382"/>
    </source>
</evidence>
<keyword evidence="3" id="KW-0210">Decarboxylase</keyword>
<evidence type="ECO:0000256" key="6">
    <source>
        <dbReference type="PIRSR" id="PIRSR602129-50"/>
    </source>
</evidence>
<dbReference type="InterPro" id="IPR015421">
    <property type="entry name" value="PyrdxlP-dep_Trfase_major"/>
</dbReference>
<dbReference type="OrthoDB" id="9803665at2"/>
<dbReference type="GO" id="GO:0030170">
    <property type="term" value="F:pyridoxal phosphate binding"/>
    <property type="evidence" value="ECO:0007669"/>
    <property type="project" value="InterPro"/>
</dbReference>
<dbReference type="InterPro" id="IPR010977">
    <property type="entry name" value="Aromatic_deC"/>
</dbReference>
<dbReference type="InterPro" id="IPR002129">
    <property type="entry name" value="PyrdxlP-dep_de-COase"/>
</dbReference>
<evidence type="ECO:0000313" key="9">
    <source>
        <dbReference type="Proteomes" id="UP000297407"/>
    </source>
</evidence>
<dbReference type="Gene3D" id="1.20.1650.10">
    <property type="entry name" value="PLP-dependent transferases"/>
    <property type="match status" value="1"/>
</dbReference>
<dbReference type="Gene3D" id="3.90.1150.10">
    <property type="entry name" value="Aspartate Aminotransferase, domain 1"/>
    <property type="match status" value="1"/>
</dbReference>
<dbReference type="Gene3D" id="3.40.640.10">
    <property type="entry name" value="Type I PLP-dependent aspartate aminotransferase-like (Major domain)"/>
    <property type="match status" value="1"/>
</dbReference>
<dbReference type="GO" id="GO:0006520">
    <property type="term" value="P:amino acid metabolic process"/>
    <property type="evidence" value="ECO:0007669"/>
    <property type="project" value="InterPro"/>
</dbReference>
<dbReference type="GO" id="GO:0005737">
    <property type="term" value="C:cytoplasm"/>
    <property type="evidence" value="ECO:0007669"/>
    <property type="project" value="TreeGrafter"/>
</dbReference>
<gene>
    <name evidence="8" type="ORF">E4635_12705</name>
</gene>
<dbReference type="SUPFAM" id="SSF53383">
    <property type="entry name" value="PLP-dependent transferases"/>
    <property type="match status" value="1"/>
</dbReference>
<accession>A0A4Z0L7Q3</accession>
<reference evidence="8 9" key="1">
    <citation type="submission" date="2019-04" db="EMBL/GenBank/DDBJ databases">
        <title>Flavobacterium sp. strain DS2-A Genome sequencing and assembly.</title>
        <authorList>
            <person name="Kim I."/>
        </authorList>
    </citation>
    <scope>NUCLEOTIDE SEQUENCE [LARGE SCALE GENOMIC DNA]</scope>
    <source>
        <strain evidence="8 9">DS2-A</strain>
    </source>
</reference>
<comment type="similarity">
    <text evidence="2 7">Belongs to the group II decarboxylase family.</text>
</comment>
<proteinExistence type="inferred from homology"/>
<evidence type="ECO:0000256" key="3">
    <source>
        <dbReference type="ARBA" id="ARBA00022793"/>
    </source>
</evidence>
<keyword evidence="4 6" id="KW-0663">Pyridoxal phosphate</keyword>
<dbReference type="InterPro" id="IPR015422">
    <property type="entry name" value="PyrdxlP-dep_Trfase_small"/>
</dbReference>
<comment type="cofactor">
    <cofactor evidence="1 6 7">
        <name>pyridoxal 5'-phosphate</name>
        <dbReference type="ChEBI" id="CHEBI:597326"/>
    </cofactor>
</comment>
<keyword evidence="9" id="KW-1185">Reference proteome</keyword>
<evidence type="ECO:0000256" key="5">
    <source>
        <dbReference type="ARBA" id="ARBA00023239"/>
    </source>
</evidence>
<evidence type="ECO:0000256" key="2">
    <source>
        <dbReference type="ARBA" id="ARBA00009533"/>
    </source>
</evidence>
<dbReference type="PANTHER" id="PTHR45677">
    <property type="entry name" value="GLUTAMATE DECARBOXYLASE-RELATED"/>
    <property type="match status" value="1"/>
</dbReference>
<feature type="modified residue" description="N6-(pyridoxal phosphate)lysine" evidence="6">
    <location>
        <position position="328"/>
    </location>
</feature>
<keyword evidence="5 7" id="KW-0456">Lyase</keyword>
<protein>
    <submittedName>
        <fullName evidence="8">Decarboxylase</fullName>
    </submittedName>
</protein>
<evidence type="ECO:0000256" key="1">
    <source>
        <dbReference type="ARBA" id="ARBA00001933"/>
    </source>
</evidence>
<dbReference type="Proteomes" id="UP000297407">
    <property type="component" value="Unassembled WGS sequence"/>
</dbReference>
<evidence type="ECO:0000256" key="4">
    <source>
        <dbReference type="ARBA" id="ARBA00022898"/>
    </source>
</evidence>
<dbReference type="PANTHER" id="PTHR45677:SF8">
    <property type="entry name" value="CYSTEINE SULFINIC ACID DECARBOXYLASE"/>
    <property type="match status" value="1"/>
</dbReference>
<organism evidence="8 9">
    <name type="scientific">Flavobacterium humi</name>
    <dbReference type="NCBI Taxonomy" id="2562683"/>
    <lineage>
        <taxon>Bacteria</taxon>
        <taxon>Pseudomonadati</taxon>
        <taxon>Bacteroidota</taxon>
        <taxon>Flavobacteriia</taxon>
        <taxon>Flavobacteriales</taxon>
        <taxon>Flavobacteriaceae</taxon>
        <taxon>Flavobacterium</taxon>
    </lineage>
</organism>
<dbReference type="Pfam" id="PF00282">
    <property type="entry name" value="Pyridoxal_deC"/>
    <property type="match status" value="1"/>
</dbReference>
<dbReference type="GO" id="GO:0019752">
    <property type="term" value="P:carboxylic acid metabolic process"/>
    <property type="evidence" value="ECO:0007669"/>
    <property type="project" value="InterPro"/>
</dbReference>
<dbReference type="CDD" id="cd06450">
    <property type="entry name" value="DOPA_deC_like"/>
    <property type="match status" value="1"/>
</dbReference>
<sequence length="509" mass="57360">MNLQEPLSIDLEKSIRENKTHTYLFSNNKKSVAAYQESMAKAVRMISNHLLENEKPFSGASLSSLKEKCDAVSLYDDQQHSIDYVLEELKELYVNDVINFHHPKYIAHLNCPILTPTLVAEAFISSLNSSMDTWDQSTGGTFIELKLIEWTLRKLQYPTNGDGIFTSGGTQSNLMGLLLARDHYIKTHYNMDPKMDGLPSEANKFKVLCSEISHFSLKKNLSLLGLGQNAVVPVAVDKNYKMDVNALKKTIQQQKELGNIPIAIVGTAGTTDFGSIDPLTDISPIAKENSLWFHVDAAYGGGLLLSKKHKQKLMGIGLSDSVTIDYHKTFFQPVSSSGFFMRDKSFVDYIKYHADYLNSKEQEDEGIPNMVKKSIQTTRRFDALKLWMTLRVMGADTLGQFMDSVIENAQFTAQLLQNRSDFEVLNQPEISAVVFRYTPYNGNDSSYCNLNSYIRKAIFNEGKAIITSTKVNQTVYLKFTFLNPLTTATDIEEIIEMIVHHGQHYSSNN</sequence>